<dbReference type="STRING" id="29571.SAMN05878437_2167"/>
<protein>
    <submittedName>
        <fullName evidence="1">Uncharacterized protein</fullName>
    </submittedName>
</protein>
<gene>
    <name evidence="1" type="ORF">SAMN05878437_2167</name>
</gene>
<reference evidence="1 2" key="1">
    <citation type="submission" date="2016-11" db="EMBL/GenBank/DDBJ databases">
        <authorList>
            <person name="Jaros S."/>
            <person name="Januszkiewicz K."/>
            <person name="Wedrychowicz H."/>
        </authorList>
    </citation>
    <scope>NUCLEOTIDE SEQUENCE [LARGE SCALE GENOMIC DNA]</scope>
    <source>
        <strain evidence="1 2">ACAM 12</strain>
    </source>
</reference>
<dbReference type="Proteomes" id="UP000190911">
    <property type="component" value="Chromosome I"/>
</dbReference>
<dbReference type="AlphaFoldDB" id="A0A1M7HJ19"/>
<accession>A0A1M7HJ19</accession>
<evidence type="ECO:0000313" key="2">
    <source>
        <dbReference type="Proteomes" id="UP000190911"/>
    </source>
</evidence>
<proteinExistence type="predicted"/>
<organism evidence="1 2">
    <name type="scientific">Vreelandella subglaciescola</name>
    <dbReference type="NCBI Taxonomy" id="29571"/>
    <lineage>
        <taxon>Bacteria</taxon>
        <taxon>Pseudomonadati</taxon>
        <taxon>Pseudomonadota</taxon>
        <taxon>Gammaproteobacteria</taxon>
        <taxon>Oceanospirillales</taxon>
        <taxon>Halomonadaceae</taxon>
        <taxon>Vreelandella</taxon>
    </lineage>
</organism>
<dbReference type="InParanoid" id="A0A1M7HJ19"/>
<keyword evidence="2" id="KW-1185">Reference proteome</keyword>
<sequence>MRILVVEDEAKAADYLRCGSPAPTYQRASMRGCACVEVLY</sequence>
<dbReference type="EMBL" id="LT670847">
    <property type="protein sequence ID" value="SHM28454.1"/>
    <property type="molecule type" value="Genomic_DNA"/>
</dbReference>
<evidence type="ECO:0000313" key="1">
    <source>
        <dbReference type="EMBL" id="SHM28454.1"/>
    </source>
</evidence>
<name>A0A1M7HJ19_9GAMM</name>